<dbReference type="PANTHER" id="PTHR43553">
    <property type="entry name" value="HEAVY METAL TRANSPORTER"/>
    <property type="match status" value="1"/>
</dbReference>
<name>A8ZTE0_DESOH</name>
<evidence type="ECO:0000256" key="2">
    <source>
        <dbReference type="ARBA" id="ARBA00022448"/>
    </source>
</evidence>
<evidence type="ECO:0000256" key="4">
    <source>
        <dbReference type="ARBA" id="ARBA00022840"/>
    </source>
</evidence>
<dbReference type="HOGENOM" id="CLU_000604_1_22_7"/>
<dbReference type="InterPro" id="IPR003593">
    <property type="entry name" value="AAA+_ATPase"/>
</dbReference>
<accession>A8ZTE0</accession>
<comment type="similarity">
    <text evidence="1">Belongs to the ABC transporter superfamily.</text>
</comment>
<evidence type="ECO:0000256" key="3">
    <source>
        <dbReference type="ARBA" id="ARBA00022741"/>
    </source>
</evidence>
<dbReference type="GO" id="GO:0042626">
    <property type="term" value="F:ATPase-coupled transmembrane transporter activity"/>
    <property type="evidence" value="ECO:0007669"/>
    <property type="project" value="TreeGrafter"/>
</dbReference>
<dbReference type="RefSeq" id="WP_012175435.1">
    <property type="nucleotide sequence ID" value="NC_009943.1"/>
</dbReference>
<dbReference type="SMART" id="SM00382">
    <property type="entry name" value="AAA"/>
    <property type="match status" value="1"/>
</dbReference>
<dbReference type="STRING" id="96561.Dole_2019"/>
<dbReference type="InterPro" id="IPR015856">
    <property type="entry name" value="ABC_transpr_CbiO/EcfA_su"/>
</dbReference>
<gene>
    <name evidence="6" type="ordered locus">Dole_2019</name>
</gene>
<dbReference type="EMBL" id="CP000859">
    <property type="protein sequence ID" value="ABW67823.1"/>
    <property type="molecule type" value="Genomic_DNA"/>
</dbReference>
<dbReference type="GO" id="GO:0005524">
    <property type="term" value="F:ATP binding"/>
    <property type="evidence" value="ECO:0007669"/>
    <property type="project" value="UniProtKB-KW"/>
</dbReference>
<evidence type="ECO:0000259" key="5">
    <source>
        <dbReference type="PROSITE" id="PS50893"/>
    </source>
</evidence>
<evidence type="ECO:0000256" key="1">
    <source>
        <dbReference type="ARBA" id="ARBA00005417"/>
    </source>
</evidence>
<keyword evidence="7" id="KW-1185">Reference proteome</keyword>
<dbReference type="CDD" id="cd03225">
    <property type="entry name" value="ABC_cobalt_CbiO_domain1"/>
    <property type="match status" value="1"/>
</dbReference>
<dbReference type="eggNOG" id="COG1122">
    <property type="taxonomic scope" value="Bacteria"/>
</dbReference>
<dbReference type="Gene3D" id="3.40.50.300">
    <property type="entry name" value="P-loop containing nucleotide triphosphate hydrolases"/>
    <property type="match status" value="1"/>
</dbReference>
<dbReference type="GO" id="GO:0043190">
    <property type="term" value="C:ATP-binding cassette (ABC) transporter complex"/>
    <property type="evidence" value="ECO:0007669"/>
    <property type="project" value="TreeGrafter"/>
</dbReference>
<dbReference type="AlphaFoldDB" id="A8ZTE0"/>
<keyword evidence="2" id="KW-0813">Transport</keyword>
<dbReference type="PROSITE" id="PS50893">
    <property type="entry name" value="ABC_TRANSPORTER_2"/>
    <property type="match status" value="1"/>
</dbReference>
<feature type="domain" description="ABC transporter" evidence="5">
    <location>
        <begin position="8"/>
        <end position="239"/>
    </location>
</feature>
<sequence length="242" mass="27197">MDEHEPLIEFSGVCFAYPDGHPVLKEVDFTFSARDRIGLLAPNGSGKTTLFHLIMGLIKPQAGTIRIFGKPVQKERDFVAVRRRIGLLFQDSDDQLFCPTVLEDVAFGPLNMGRSRREAAQISRDMLLSLGLDGYEDRITYQLSGGEKRLVALAAVLAMEPRVLLLDEPLTGLDEKTRAVIYRYLPACGLPYMIISHDLDFLLSATTTLYTLESGRLLPDTRIHIHRHEHAHVLGDRPHKHT</sequence>
<evidence type="ECO:0000313" key="7">
    <source>
        <dbReference type="Proteomes" id="UP000008561"/>
    </source>
</evidence>
<reference evidence="6 7" key="1">
    <citation type="submission" date="2007-10" db="EMBL/GenBank/DDBJ databases">
        <title>Complete sequence of Desulfococcus oleovorans Hxd3.</title>
        <authorList>
            <consortium name="US DOE Joint Genome Institute"/>
            <person name="Copeland A."/>
            <person name="Lucas S."/>
            <person name="Lapidus A."/>
            <person name="Barry K."/>
            <person name="Glavina del Rio T."/>
            <person name="Dalin E."/>
            <person name="Tice H."/>
            <person name="Pitluck S."/>
            <person name="Kiss H."/>
            <person name="Brettin T."/>
            <person name="Bruce D."/>
            <person name="Detter J.C."/>
            <person name="Han C."/>
            <person name="Schmutz J."/>
            <person name="Larimer F."/>
            <person name="Land M."/>
            <person name="Hauser L."/>
            <person name="Kyrpides N."/>
            <person name="Kim E."/>
            <person name="Wawrik B."/>
            <person name="Richardson P."/>
        </authorList>
    </citation>
    <scope>NUCLEOTIDE SEQUENCE [LARGE SCALE GENOMIC DNA]</scope>
    <source>
        <strain evidence="7">DSM 6200 / JCM 39069 / Hxd3</strain>
    </source>
</reference>
<dbReference type="OrthoDB" id="9782163at2"/>
<dbReference type="GO" id="GO:0016887">
    <property type="term" value="F:ATP hydrolysis activity"/>
    <property type="evidence" value="ECO:0007669"/>
    <property type="project" value="InterPro"/>
</dbReference>
<dbReference type="InterPro" id="IPR050095">
    <property type="entry name" value="ECF_ABC_transporter_ATP-bd"/>
</dbReference>
<keyword evidence="3" id="KW-0547">Nucleotide-binding</keyword>
<dbReference type="InterPro" id="IPR003439">
    <property type="entry name" value="ABC_transporter-like_ATP-bd"/>
</dbReference>
<dbReference type="Pfam" id="PF00005">
    <property type="entry name" value="ABC_tran"/>
    <property type="match status" value="1"/>
</dbReference>
<dbReference type="PROSITE" id="PS00211">
    <property type="entry name" value="ABC_TRANSPORTER_1"/>
    <property type="match status" value="1"/>
</dbReference>
<proteinExistence type="inferred from homology"/>
<dbReference type="InterPro" id="IPR017871">
    <property type="entry name" value="ABC_transporter-like_CS"/>
</dbReference>
<dbReference type="InterPro" id="IPR027417">
    <property type="entry name" value="P-loop_NTPase"/>
</dbReference>
<organism evidence="6 7">
    <name type="scientific">Desulfosudis oleivorans (strain DSM 6200 / JCM 39069 / Hxd3)</name>
    <name type="common">Desulfococcus oleovorans</name>
    <dbReference type="NCBI Taxonomy" id="96561"/>
    <lineage>
        <taxon>Bacteria</taxon>
        <taxon>Pseudomonadati</taxon>
        <taxon>Thermodesulfobacteriota</taxon>
        <taxon>Desulfobacteria</taxon>
        <taxon>Desulfobacterales</taxon>
        <taxon>Desulfosudaceae</taxon>
        <taxon>Desulfosudis</taxon>
    </lineage>
</organism>
<protein>
    <submittedName>
        <fullName evidence="6">ABC transporter-related protein</fullName>
    </submittedName>
</protein>
<evidence type="ECO:0000313" key="6">
    <source>
        <dbReference type="EMBL" id="ABW67823.1"/>
    </source>
</evidence>
<dbReference type="SUPFAM" id="SSF52540">
    <property type="entry name" value="P-loop containing nucleoside triphosphate hydrolases"/>
    <property type="match status" value="1"/>
</dbReference>
<keyword evidence="4" id="KW-0067">ATP-binding</keyword>
<dbReference type="Proteomes" id="UP000008561">
    <property type="component" value="Chromosome"/>
</dbReference>
<dbReference type="KEGG" id="dol:Dole_2019"/>
<dbReference type="PANTHER" id="PTHR43553:SF24">
    <property type="entry name" value="ENERGY-COUPLING FACTOR TRANSPORTER ATP-BINDING PROTEIN ECFA1"/>
    <property type="match status" value="1"/>
</dbReference>